<gene>
    <name evidence="1" type="ORF">EVB93_014</name>
</gene>
<reference evidence="1 2" key="1">
    <citation type="submission" date="2020-01" db="EMBL/GenBank/DDBJ databases">
        <title>Patterns of diversity and host range of bacteriophage communities associated with bean-nodulatin bacteria.</title>
        <authorList>
            <person name="Vann Cauwenberghe J."/>
            <person name="Santamaria R.I."/>
            <person name="Bustos P."/>
            <person name="Juarez S."/>
            <person name="Gonzalez V."/>
        </authorList>
    </citation>
    <scope>NUCLEOTIDE SEQUENCE [LARGE SCALE GENOMIC DNA]</scope>
</reference>
<keyword evidence="2" id="KW-1185">Reference proteome</keyword>
<evidence type="ECO:0000313" key="2">
    <source>
        <dbReference type="Proteomes" id="UP000629603"/>
    </source>
</evidence>
<dbReference type="EMBL" id="MN988521">
    <property type="protein sequence ID" value="QIG71121.1"/>
    <property type="molecule type" value="Genomic_DNA"/>
</dbReference>
<name>A0A7S5UW73_9CAUD</name>
<accession>A0A7S5UW73</accession>
<proteinExistence type="predicted"/>
<protein>
    <submittedName>
        <fullName evidence="1">Uncharacterized protein</fullName>
    </submittedName>
</protein>
<evidence type="ECO:0000313" key="1">
    <source>
        <dbReference type="EMBL" id="QIG71121.1"/>
    </source>
</evidence>
<organism evidence="1 2">
    <name type="scientific">Rhizobium phage RHph_TM30</name>
    <dbReference type="NCBI Taxonomy" id="2509764"/>
    <lineage>
        <taxon>Viruses</taxon>
        <taxon>Duplodnaviria</taxon>
        <taxon>Heunggongvirae</taxon>
        <taxon>Uroviricota</taxon>
        <taxon>Caudoviricetes</taxon>
        <taxon>Kleczkowskaviridae</taxon>
        <taxon>Cuauhnahuacvirus</taxon>
        <taxon>Cuauhnahuacvirus TM30</taxon>
    </lineage>
</organism>
<sequence length="290" mass="34427">MSMQLDTLFPYKFLHDYWYSQGSIIHFGRQYWKQYGFWKVDGKILVRVDMEGQEILPLETDTIPTNPRGWHLVHKVPNRFIVQPALISYNAKALEIYMLEPDEVVIERERLAEEDRQRRVREYDEWYASATPLMRKMRSFDWSFKMADQSYPDKYRQEDEIIAELETLPYEEALDLMAKYGGGQTDGSDKPDYRKCPGFKYPDVALVSYNYKDHKKDCWDKWSLVRNGVEDVIYDGPARRYKYETDHLGIIFEKYLKTGLITLDTPIFTEGRQWSTVGGLEQFKQKDQVA</sequence>
<dbReference type="Proteomes" id="UP000629603">
    <property type="component" value="Segment"/>
</dbReference>